<dbReference type="Pfam" id="PF00106">
    <property type="entry name" value="adh_short"/>
    <property type="match status" value="1"/>
</dbReference>
<dbReference type="STRING" id="927083.DB32_005519"/>
<evidence type="ECO:0000313" key="5">
    <source>
        <dbReference type="Proteomes" id="UP000034883"/>
    </source>
</evidence>
<dbReference type="SMART" id="SM00822">
    <property type="entry name" value="PKS_KR"/>
    <property type="match status" value="1"/>
</dbReference>
<organism evidence="4 5">
    <name type="scientific">Sandaracinus amylolyticus</name>
    <dbReference type="NCBI Taxonomy" id="927083"/>
    <lineage>
        <taxon>Bacteria</taxon>
        <taxon>Pseudomonadati</taxon>
        <taxon>Myxococcota</taxon>
        <taxon>Polyangia</taxon>
        <taxon>Polyangiales</taxon>
        <taxon>Sandaracinaceae</taxon>
        <taxon>Sandaracinus</taxon>
    </lineage>
</organism>
<proteinExistence type="inferred from homology"/>
<dbReference type="PANTHER" id="PTHR45024:SF2">
    <property type="entry name" value="SCP2 DOMAIN-CONTAINING PROTEIN"/>
    <property type="match status" value="1"/>
</dbReference>
<feature type="domain" description="Ketoreductase" evidence="3">
    <location>
        <begin position="18"/>
        <end position="207"/>
    </location>
</feature>
<keyword evidence="5" id="KW-1185">Reference proteome</keyword>
<dbReference type="InterPro" id="IPR057326">
    <property type="entry name" value="KR_dom"/>
</dbReference>
<dbReference type="InterPro" id="IPR002347">
    <property type="entry name" value="SDR_fam"/>
</dbReference>
<dbReference type="EMBL" id="CP011125">
    <property type="protein sequence ID" value="AKF08370.1"/>
    <property type="molecule type" value="Genomic_DNA"/>
</dbReference>
<accession>A0A0F6YKP2</accession>
<gene>
    <name evidence="4" type="ORF">DB32_005519</name>
</gene>
<dbReference type="Gene3D" id="3.40.50.720">
    <property type="entry name" value="NAD(P)-binding Rossmann-like Domain"/>
    <property type="match status" value="1"/>
</dbReference>
<keyword evidence="2" id="KW-0560">Oxidoreductase</keyword>
<dbReference type="RefSeq" id="WP_053235523.1">
    <property type="nucleotide sequence ID" value="NZ_CP011125.1"/>
</dbReference>
<evidence type="ECO:0000256" key="1">
    <source>
        <dbReference type="ARBA" id="ARBA00006484"/>
    </source>
</evidence>
<dbReference type="KEGG" id="samy:DB32_005519"/>
<comment type="similarity">
    <text evidence="1">Belongs to the short-chain dehydrogenases/reductases (SDR) family.</text>
</comment>
<evidence type="ECO:0000259" key="3">
    <source>
        <dbReference type="SMART" id="SM00822"/>
    </source>
</evidence>
<dbReference type="SUPFAM" id="SSF51735">
    <property type="entry name" value="NAD(P)-binding Rossmann-fold domains"/>
    <property type="match status" value="1"/>
</dbReference>
<dbReference type="InterPro" id="IPR036291">
    <property type="entry name" value="NAD(P)-bd_dom_sf"/>
</dbReference>
<evidence type="ECO:0000313" key="4">
    <source>
        <dbReference type="EMBL" id="AKF08370.1"/>
    </source>
</evidence>
<protein>
    <submittedName>
        <fullName evidence="4">Dehydrogenase</fullName>
    </submittedName>
</protein>
<sequence length="292" mass="29682">MSSDSSPSELEGPVLGGKVVVVTGGGRGIGRAIALACAAEGAKVLVNDLGCDLVGEGVDPTVADAVVAEIRGAGGTAIADAHDVSAPGAASAIVDRAVSELGRLDALISCAGIVADRSVLKTDDALLSRVLDVHVKGSFALVRAAGQVMVDRKEGGAIVLCTGPSAFFGARGQSAIGAASAAVVALTRSAALELRKHRVRVNALAPTARTRQTEELPTFQGIQEGSMSPGHVAPLAVFLSSSLAEDVHGEVLGIAGARAYAFRARETTGSFSDGRPLSVRELRDVWRDITRA</sequence>
<reference evidence="4 5" key="1">
    <citation type="submission" date="2015-03" db="EMBL/GenBank/DDBJ databases">
        <title>Genome assembly of Sandaracinus amylolyticus DSM 53668.</title>
        <authorList>
            <person name="Sharma G."/>
            <person name="Subramanian S."/>
        </authorList>
    </citation>
    <scope>NUCLEOTIDE SEQUENCE [LARGE SCALE GENOMIC DNA]</scope>
    <source>
        <strain evidence="4 5">DSM 53668</strain>
    </source>
</reference>
<dbReference type="InterPro" id="IPR051687">
    <property type="entry name" value="Peroxisomal_Beta-Oxidation"/>
</dbReference>
<dbReference type="PANTHER" id="PTHR45024">
    <property type="entry name" value="DEHYDROGENASES, SHORT CHAIN"/>
    <property type="match status" value="1"/>
</dbReference>
<name>A0A0F6YKP2_9BACT</name>
<dbReference type="OrthoDB" id="9802564at2"/>
<dbReference type="Proteomes" id="UP000034883">
    <property type="component" value="Chromosome"/>
</dbReference>
<evidence type="ECO:0000256" key="2">
    <source>
        <dbReference type="ARBA" id="ARBA00023002"/>
    </source>
</evidence>
<dbReference type="GO" id="GO:0016491">
    <property type="term" value="F:oxidoreductase activity"/>
    <property type="evidence" value="ECO:0007669"/>
    <property type="project" value="UniProtKB-KW"/>
</dbReference>
<dbReference type="PRINTS" id="PR00081">
    <property type="entry name" value="GDHRDH"/>
</dbReference>
<dbReference type="AlphaFoldDB" id="A0A0F6YKP2"/>